<feature type="region of interest" description="Disordered" evidence="1">
    <location>
        <begin position="36"/>
        <end position="55"/>
    </location>
</feature>
<evidence type="ECO:0000313" key="3">
    <source>
        <dbReference type="Proteomes" id="UP001196413"/>
    </source>
</evidence>
<comment type="caution">
    <text evidence="2">The sequence shown here is derived from an EMBL/GenBank/DDBJ whole genome shotgun (WGS) entry which is preliminary data.</text>
</comment>
<proteinExistence type="predicted"/>
<evidence type="ECO:0000256" key="1">
    <source>
        <dbReference type="SAM" id="MobiDB-lite"/>
    </source>
</evidence>
<accession>A0AAD5MN38</accession>
<reference evidence="2" key="1">
    <citation type="submission" date="2021-06" db="EMBL/GenBank/DDBJ databases">
        <title>Parelaphostrongylus tenuis whole genome reference sequence.</title>
        <authorList>
            <person name="Garwood T.J."/>
            <person name="Larsen P.A."/>
            <person name="Fountain-Jones N.M."/>
            <person name="Garbe J.R."/>
            <person name="Macchietto M.G."/>
            <person name="Kania S.A."/>
            <person name="Gerhold R.W."/>
            <person name="Richards J.E."/>
            <person name="Wolf T.M."/>
        </authorList>
    </citation>
    <scope>NUCLEOTIDE SEQUENCE</scope>
    <source>
        <strain evidence="2">MNPRO001-30</strain>
        <tissue evidence="2">Meninges</tissue>
    </source>
</reference>
<organism evidence="2 3">
    <name type="scientific">Parelaphostrongylus tenuis</name>
    <name type="common">Meningeal worm</name>
    <dbReference type="NCBI Taxonomy" id="148309"/>
    <lineage>
        <taxon>Eukaryota</taxon>
        <taxon>Metazoa</taxon>
        <taxon>Ecdysozoa</taxon>
        <taxon>Nematoda</taxon>
        <taxon>Chromadorea</taxon>
        <taxon>Rhabditida</taxon>
        <taxon>Rhabditina</taxon>
        <taxon>Rhabditomorpha</taxon>
        <taxon>Strongyloidea</taxon>
        <taxon>Metastrongylidae</taxon>
        <taxon>Parelaphostrongylus</taxon>
    </lineage>
</organism>
<dbReference type="EMBL" id="JAHQIW010003677">
    <property type="protein sequence ID" value="KAJ1359708.1"/>
    <property type="molecule type" value="Genomic_DNA"/>
</dbReference>
<dbReference type="Proteomes" id="UP001196413">
    <property type="component" value="Unassembled WGS sequence"/>
</dbReference>
<name>A0AAD5MN38_PARTN</name>
<evidence type="ECO:0000313" key="2">
    <source>
        <dbReference type="EMBL" id="KAJ1359708.1"/>
    </source>
</evidence>
<keyword evidence="3" id="KW-1185">Reference proteome</keyword>
<protein>
    <submittedName>
        <fullName evidence="2">Uncharacterized protein</fullName>
    </submittedName>
</protein>
<sequence>MEKGMESEISARSSTWQYFKNLSFLDPHIIDRTAIQSPARKEHRGEEVTAADLCF</sequence>
<gene>
    <name evidence="2" type="ORF">KIN20_018491</name>
</gene>
<dbReference type="AlphaFoldDB" id="A0AAD5MN38"/>